<evidence type="ECO:0000259" key="6">
    <source>
        <dbReference type="PROSITE" id="PS00498"/>
    </source>
</evidence>
<dbReference type="STRING" id="1810919.A0A3D8SUF2"/>
<dbReference type="InterPro" id="IPR002227">
    <property type="entry name" value="Tyrosinase_Cu-bd"/>
</dbReference>
<dbReference type="Proteomes" id="UP000256690">
    <property type="component" value="Unassembled WGS sequence"/>
</dbReference>
<dbReference type="PANTHER" id="PTHR11474">
    <property type="entry name" value="TYROSINASE FAMILY MEMBER"/>
    <property type="match status" value="1"/>
</dbReference>
<dbReference type="AlphaFoldDB" id="A0A3D8SUF2"/>
<evidence type="ECO:0000256" key="2">
    <source>
        <dbReference type="ARBA" id="ARBA00023002"/>
    </source>
</evidence>
<feature type="domain" description="Tyrosinase copper-binding" evidence="6">
    <location>
        <begin position="317"/>
        <end position="328"/>
    </location>
</feature>
<feature type="chain" id="PRO_5017541758" description="Tyrosinase copper-binding domain-containing protein" evidence="4">
    <location>
        <begin position="23"/>
        <end position="394"/>
    </location>
</feature>
<dbReference type="PRINTS" id="PR00092">
    <property type="entry name" value="TYROSINASE"/>
</dbReference>
<dbReference type="InterPro" id="IPR008922">
    <property type="entry name" value="Di-copper_centre_dom_sf"/>
</dbReference>
<gene>
    <name evidence="7" type="ORF">DSM5745_01701</name>
</gene>
<feature type="domain" description="Tyrosinase copper-binding" evidence="5">
    <location>
        <begin position="119"/>
        <end position="136"/>
    </location>
</feature>
<dbReference type="OrthoDB" id="6132182at2759"/>
<dbReference type="PANTHER" id="PTHR11474:SF125">
    <property type="entry name" value="N-ACETYL-6-HYDROXYTRYPTOPHAN OXIDASE IVOB-RELATED"/>
    <property type="match status" value="1"/>
</dbReference>
<dbReference type="RefSeq" id="XP_026606880.1">
    <property type="nucleotide sequence ID" value="XM_026743717.1"/>
</dbReference>
<dbReference type="Gene3D" id="1.10.1280.10">
    <property type="entry name" value="Di-copper center containing domain from catechol oxidase"/>
    <property type="match status" value="1"/>
</dbReference>
<feature type="signal peptide" evidence="4">
    <location>
        <begin position="1"/>
        <end position="22"/>
    </location>
</feature>
<dbReference type="SUPFAM" id="SSF48056">
    <property type="entry name" value="Di-copper centre-containing domain"/>
    <property type="match status" value="1"/>
</dbReference>
<sequence>MRFPFPSAVAVAALAAIPQATAIATDIDQWDVLAGKALANQVLYQFTKPRYTDSECTPFNAAVRREWGTLSKQERKEYIDAVICLTESPSQIDPALAPGARTRYDDFVAVHINQTLRIHTTGNFLTWHRYFTWAYEQALRNECGYTGYQPYWAWGKYADDLLNSPIFDGSEYSMSGDGLYIPHDGPEIFTGLFLEPGNGGGCVTSGPFKKCILHPIPSLTVNLGPLFVTLNVPGVKAQNGTGLESNPRCLRRDINADAAKWTTDAHVTDLITNYRDISSFQNRLQGDFDNGYVGVHTGGHYTIGGDPAGDFYASPGDPAFFLHHAAIDRVFWTWQNLDPATRTFVVHGPTLLPGRGPSPNATLDDVQYFDVLAQDRTIRELLDTTAGPFCYVYL</sequence>
<dbReference type="Pfam" id="PF00264">
    <property type="entry name" value="Tyrosinase"/>
    <property type="match status" value="1"/>
</dbReference>
<reference evidence="7 8" key="1">
    <citation type="journal article" date="2018" name="IMA Fungus">
        <title>IMA Genome-F 9: Draft genome sequence of Annulohypoxylon stygium, Aspergillus mulundensis, Berkeleyomyces basicola (syn. Thielaviopsis basicola), Ceratocystis smalleyi, two Cercospora beticola strains, Coleophoma cylindrospora, Fusarium fracticaudum, Phialophora cf. hyalina, and Morchella septimelata.</title>
        <authorList>
            <person name="Wingfield B.D."/>
            <person name="Bills G.F."/>
            <person name="Dong Y."/>
            <person name="Huang W."/>
            <person name="Nel W.J."/>
            <person name="Swalarsk-Parry B.S."/>
            <person name="Vaghefi N."/>
            <person name="Wilken P.M."/>
            <person name="An Z."/>
            <person name="de Beer Z.W."/>
            <person name="De Vos L."/>
            <person name="Chen L."/>
            <person name="Duong T.A."/>
            <person name="Gao Y."/>
            <person name="Hammerbacher A."/>
            <person name="Kikkert J.R."/>
            <person name="Li Y."/>
            <person name="Li H."/>
            <person name="Li K."/>
            <person name="Li Q."/>
            <person name="Liu X."/>
            <person name="Ma X."/>
            <person name="Naidoo K."/>
            <person name="Pethybridge S.J."/>
            <person name="Sun J."/>
            <person name="Steenkamp E.T."/>
            <person name="van der Nest M.A."/>
            <person name="van Wyk S."/>
            <person name="Wingfield M.J."/>
            <person name="Xiong C."/>
            <person name="Yue Q."/>
            <person name="Zhang X."/>
        </authorList>
    </citation>
    <scope>NUCLEOTIDE SEQUENCE [LARGE SCALE GENOMIC DNA]</scope>
    <source>
        <strain evidence="7 8">DSM 5745</strain>
    </source>
</reference>
<keyword evidence="8" id="KW-1185">Reference proteome</keyword>
<dbReference type="InterPro" id="IPR050316">
    <property type="entry name" value="Tyrosinase/Hemocyanin"/>
</dbReference>
<accession>A0A3D8SUF2</accession>
<evidence type="ECO:0000256" key="4">
    <source>
        <dbReference type="SAM" id="SignalP"/>
    </source>
</evidence>
<evidence type="ECO:0000313" key="7">
    <source>
        <dbReference type="EMBL" id="RDW89926.1"/>
    </source>
</evidence>
<keyword evidence="1" id="KW-0479">Metal-binding</keyword>
<proteinExistence type="predicted"/>
<organism evidence="7 8">
    <name type="scientific">Aspergillus mulundensis</name>
    <dbReference type="NCBI Taxonomy" id="1810919"/>
    <lineage>
        <taxon>Eukaryota</taxon>
        <taxon>Fungi</taxon>
        <taxon>Dikarya</taxon>
        <taxon>Ascomycota</taxon>
        <taxon>Pezizomycotina</taxon>
        <taxon>Eurotiomycetes</taxon>
        <taxon>Eurotiomycetidae</taxon>
        <taxon>Eurotiales</taxon>
        <taxon>Aspergillaceae</taxon>
        <taxon>Aspergillus</taxon>
        <taxon>Aspergillus subgen. Nidulantes</taxon>
    </lineage>
</organism>
<keyword evidence="2" id="KW-0560">Oxidoreductase</keyword>
<dbReference type="PROSITE" id="PS00497">
    <property type="entry name" value="TYROSINASE_1"/>
    <property type="match status" value="1"/>
</dbReference>
<keyword evidence="4" id="KW-0732">Signal</keyword>
<dbReference type="GO" id="GO:0046872">
    <property type="term" value="F:metal ion binding"/>
    <property type="evidence" value="ECO:0007669"/>
    <property type="project" value="UniProtKB-KW"/>
</dbReference>
<name>A0A3D8SUF2_9EURO</name>
<dbReference type="GeneID" id="38112071"/>
<protein>
    <recommendedName>
        <fullName evidence="5 6">Tyrosinase copper-binding domain-containing protein</fullName>
    </recommendedName>
</protein>
<evidence type="ECO:0000256" key="1">
    <source>
        <dbReference type="ARBA" id="ARBA00022723"/>
    </source>
</evidence>
<dbReference type="GO" id="GO:0016491">
    <property type="term" value="F:oxidoreductase activity"/>
    <property type="evidence" value="ECO:0007669"/>
    <property type="project" value="UniProtKB-KW"/>
</dbReference>
<comment type="caution">
    <text evidence="7">The sequence shown here is derived from an EMBL/GenBank/DDBJ whole genome shotgun (WGS) entry which is preliminary data.</text>
</comment>
<keyword evidence="3" id="KW-0186">Copper</keyword>
<evidence type="ECO:0000256" key="3">
    <source>
        <dbReference type="ARBA" id="ARBA00023008"/>
    </source>
</evidence>
<evidence type="ECO:0000259" key="5">
    <source>
        <dbReference type="PROSITE" id="PS00497"/>
    </source>
</evidence>
<dbReference type="PROSITE" id="PS00498">
    <property type="entry name" value="TYROSINASE_2"/>
    <property type="match status" value="1"/>
</dbReference>
<dbReference type="EMBL" id="PVWQ01000002">
    <property type="protein sequence ID" value="RDW89926.1"/>
    <property type="molecule type" value="Genomic_DNA"/>
</dbReference>
<evidence type="ECO:0000313" key="8">
    <source>
        <dbReference type="Proteomes" id="UP000256690"/>
    </source>
</evidence>